<sequence length="100" mass="10267">MEAKTGKILCSTVDPRKANALGPVTVANGVVFAGSTHPKGPIYAINARSGKVMSYETGATVYGGISVSNGCIYVGHGHSLGLGSFFSYTSETSLFAFSIS</sequence>
<dbReference type="AlphaFoldDB" id="A0A2P5AV35"/>
<dbReference type="PANTHER" id="PTHR32303:SF10">
    <property type="entry name" value="OUTER MEMBRANE PROTEIN ASSEMBLY FACTOR BAMB"/>
    <property type="match status" value="1"/>
</dbReference>
<gene>
    <name evidence="1" type="ORF">TorRG33x02_340390</name>
</gene>
<comment type="caution">
    <text evidence="1">The sequence shown here is derived from an EMBL/GenBank/DDBJ whole genome shotgun (WGS) entry which is preliminary data.</text>
</comment>
<dbReference type="STRING" id="63057.A0A2P5AV35"/>
<dbReference type="InterPro" id="IPR011047">
    <property type="entry name" value="Quinoprotein_ADH-like_sf"/>
</dbReference>
<accession>A0A2P5AV35</accession>
<name>A0A2P5AV35_TREOI</name>
<proteinExistence type="predicted"/>
<dbReference type="SUPFAM" id="SSF50998">
    <property type="entry name" value="Quinoprotein alcohol dehydrogenase-like"/>
    <property type="match status" value="1"/>
</dbReference>
<dbReference type="Gene3D" id="2.130.10.10">
    <property type="entry name" value="YVTN repeat-like/Quinoprotein amine dehydrogenase"/>
    <property type="match status" value="1"/>
</dbReference>
<protein>
    <submittedName>
        <fullName evidence="1">Quinoprotein alcohol dehydrogenase-like domain containing protein</fullName>
    </submittedName>
</protein>
<evidence type="ECO:0000313" key="2">
    <source>
        <dbReference type="Proteomes" id="UP000237000"/>
    </source>
</evidence>
<dbReference type="EMBL" id="JXTC01000689">
    <property type="protein sequence ID" value="PON40406.1"/>
    <property type="molecule type" value="Genomic_DNA"/>
</dbReference>
<dbReference type="Proteomes" id="UP000237000">
    <property type="component" value="Unassembled WGS sequence"/>
</dbReference>
<dbReference type="OrthoDB" id="416253at2759"/>
<organism evidence="1 2">
    <name type="scientific">Trema orientale</name>
    <name type="common">Charcoal tree</name>
    <name type="synonym">Celtis orientalis</name>
    <dbReference type="NCBI Taxonomy" id="63057"/>
    <lineage>
        <taxon>Eukaryota</taxon>
        <taxon>Viridiplantae</taxon>
        <taxon>Streptophyta</taxon>
        <taxon>Embryophyta</taxon>
        <taxon>Tracheophyta</taxon>
        <taxon>Spermatophyta</taxon>
        <taxon>Magnoliopsida</taxon>
        <taxon>eudicotyledons</taxon>
        <taxon>Gunneridae</taxon>
        <taxon>Pentapetalae</taxon>
        <taxon>rosids</taxon>
        <taxon>fabids</taxon>
        <taxon>Rosales</taxon>
        <taxon>Cannabaceae</taxon>
        <taxon>Trema</taxon>
    </lineage>
</organism>
<dbReference type="InParanoid" id="A0A2P5AV35"/>
<reference evidence="2" key="1">
    <citation type="submission" date="2016-06" db="EMBL/GenBank/DDBJ databases">
        <title>Parallel loss of symbiosis genes in relatives of nitrogen-fixing non-legume Parasponia.</title>
        <authorList>
            <person name="Van Velzen R."/>
            <person name="Holmer R."/>
            <person name="Bu F."/>
            <person name="Rutten L."/>
            <person name="Van Zeijl A."/>
            <person name="Liu W."/>
            <person name="Santuari L."/>
            <person name="Cao Q."/>
            <person name="Sharma T."/>
            <person name="Shen D."/>
            <person name="Roswanjaya Y."/>
            <person name="Wardhani T."/>
            <person name="Kalhor M.S."/>
            <person name="Jansen J."/>
            <person name="Van den Hoogen J."/>
            <person name="Gungor B."/>
            <person name="Hartog M."/>
            <person name="Hontelez J."/>
            <person name="Verver J."/>
            <person name="Yang W.-C."/>
            <person name="Schijlen E."/>
            <person name="Repin R."/>
            <person name="Schilthuizen M."/>
            <person name="Schranz E."/>
            <person name="Heidstra R."/>
            <person name="Miyata K."/>
            <person name="Fedorova E."/>
            <person name="Kohlen W."/>
            <person name="Bisseling T."/>
            <person name="Smit S."/>
            <person name="Geurts R."/>
        </authorList>
    </citation>
    <scope>NUCLEOTIDE SEQUENCE [LARGE SCALE GENOMIC DNA]</scope>
    <source>
        <strain evidence="2">cv. RG33-2</strain>
    </source>
</reference>
<evidence type="ECO:0000313" key="1">
    <source>
        <dbReference type="EMBL" id="PON40406.1"/>
    </source>
</evidence>
<dbReference type="PANTHER" id="PTHR32303">
    <property type="entry name" value="QUINOPROTEIN ALCOHOL DEHYDROGENASE (CYTOCHROME C)"/>
    <property type="match status" value="1"/>
</dbReference>
<keyword evidence="2" id="KW-1185">Reference proteome</keyword>
<dbReference type="InterPro" id="IPR015943">
    <property type="entry name" value="WD40/YVTN_repeat-like_dom_sf"/>
</dbReference>